<proteinExistence type="predicted"/>
<sequence>MAVRVEKKTCISFKSDRFSLLPDSLLEKHGDEDFLRLRPTNQVLLTVLYGEAPPKNASISSSSALKKLLELRKEALDARDQGEGAGEHAPPESLFENNEAKPAKKRRVIKKPLDEDGEVLTITVDEVSIRTLVKGSRPSRSDFIVSMEAGMLQKVFTMLSDDLDECFHTAKRKLYLLLLYENMDDRSWRADVLSLTLWGVLAPTRSGSYILPFRQPEERRPLMTVHRETLRVFEGISEEVSSRRRELQRRFAAQ</sequence>
<gene>
    <name evidence="2" type="ORF">AK812_SmicGene28321</name>
</gene>
<organism evidence="2 3">
    <name type="scientific">Symbiodinium microadriaticum</name>
    <name type="common">Dinoflagellate</name>
    <name type="synonym">Zooxanthella microadriatica</name>
    <dbReference type="NCBI Taxonomy" id="2951"/>
    <lineage>
        <taxon>Eukaryota</taxon>
        <taxon>Sar</taxon>
        <taxon>Alveolata</taxon>
        <taxon>Dinophyceae</taxon>
        <taxon>Suessiales</taxon>
        <taxon>Symbiodiniaceae</taxon>
        <taxon>Symbiodinium</taxon>
    </lineage>
</organism>
<dbReference type="AlphaFoldDB" id="A0A1Q9D4X5"/>
<feature type="region of interest" description="Disordered" evidence="1">
    <location>
        <begin position="79"/>
        <end position="107"/>
    </location>
</feature>
<accession>A0A1Q9D4X5</accession>
<protein>
    <submittedName>
        <fullName evidence="2">Uncharacterized protein</fullName>
    </submittedName>
</protein>
<evidence type="ECO:0000256" key="1">
    <source>
        <dbReference type="SAM" id="MobiDB-lite"/>
    </source>
</evidence>
<comment type="caution">
    <text evidence="2">The sequence shown here is derived from an EMBL/GenBank/DDBJ whole genome shotgun (WGS) entry which is preliminary data.</text>
</comment>
<keyword evidence="3" id="KW-1185">Reference proteome</keyword>
<dbReference type="Proteomes" id="UP000186817">
    <property type="component" value="Unassembled WGS sequence"/>
</dbReference>
<feature type="compositionally biased region" description="Basic and acidic residues" evidence="1">
    <location>
        <begin position="79"/>
        <end position="90"/>
    </location>
</feature>
<dbReference type="EMBL" id="LSRX01000726">
    <property type="protein sequence ID" value="OLP90146.1"/>
    <property type="molecule type" value="Genomic_DNA"/>
</dbReference>
<evidence type="ECO:0000313" key="3">
    <source>
        <dbReference type="Proteomes" id="UP000186817"/>
    </source>
</evidence>
<reference evidence="2 3" key="1">
    <citation type="submission" date="2016-02" db="EMBL/GenBank/DDBJ databases">
        <title>Genome analysis of coral dinoflagellate symbionts highlights evolutionary adaptations to a symbiotic lifestyle.</title>
        <authorList>
            <person name="Aranda M."/>
            <person name="Li Y."/>
            <person name="Liew Y.J."/>
            <person name="Baumgarten S."/>
            <person name="Simakov O."/>
            <person name="Wilson M."/>
            <person name="Piel J."/>
            <person name="Ashoor H."/>
            <person name="Bougouffa S."/>
            <person name="Bajic V.B."/>
            <person name="Ryu T."/>
            <person name="Ravasi T."/>
            <person name="Bayer T."/>
            <person name="Micklem G."/>
            <person name="Kim H."/>
            <person name="Bhak J."/>
            <person name="Lajeunesse T.C."/>
            <person name="Voolstra C.R."/>
        </authorList>
    </citation>
    <scope>NUCLEOTIDE SEQUENCE [LARGE SCALE GENOMIC DNA]</scope>
    <source>
        <strain evidence="2 3">CCMP2467</strain>
    </source>
</reference>
<evidence type="ECO:0000313" key="2">
    <source>
        <dbReference type="EMBL" id="OLP90146.1"/>
    </source>
</evidence>
<name>A0A1Q9D4X5_SYMMI</name>